<dbReference type="Pfam" id="PF02148">
    <property type="entry name" value="zf-UBP"/>
    <property type="match status" value="1"/>
</dbReference>
<name>A0A955RJN4_9BACT</name>
<evidence type="ECO:0000313" key="2">
    <source>
        <dbReference type="EMBL" id="MCA9383983.1"/>
    </source>
</evidence>
<dbReference type="AlphaFoldDB" id="A0A955RJN4"/>
<dbReference type="PROSITE" id="PS50271">
    <property type="entry name" value="ZF_UBP"/>
    <property type="match status" value="1"/>
</dbReference>
<evidence type="ECO:0000259" key="1">
    <source>
        <dbReference type="PROSITE" id="PS50271"/>
    </source>
</evidence>
<evidence type="ECO:0000313" key="3">
    <source>
        <dbReference type="Proteomes" id="UP000783287"/>
    </source>
</evidence>
<accession>A0A955RJN4</accession>
<dbReference type="Proteomes" id="UP000783287">
    <property type="component" value="Unassembled WGS sequence"/>
</dbReference>
<dbReference type="InterPro" id="IPR001607">
    <property type="entry name" value="Znf_UBP"/>
</dbReference>
<dbReference type="SUPFAM" id="SSF57850">
    <property type="entry name" value="RING/U-box"/>
    <property type="match status" value="1"/>
</dbReference>
<dbReference type="InterPro" id="IPR013083">
    <property type="entry name" value="Znf_RING/FYVE/PHD"/>
</dbReference>
<dbReference type="GO" id="GO:0008270">
    <property type="term" value="F:zinc ion binding"/>
    <property type="evidence" value="ECO:0007669"/>
    <property type="project" value="InterPro"/>
</dbReference>
<feature type="domain" description="UBP-type" evidence="1">
    <location>
        <begin position="4"/>
        <end position="87"/>
    </location>
</feature>
<organism evidence="2 3">
    <name type="scientific">Candidatus Dojkabacteria bacterium</name>
    <dbReference type="NCBI Taxonomy" id="2099670"/>
    <lineage>
        <taxon>Bacteria</taxon>
        <taxon>Candidatus Dojkabacteria</taxon>
    </lineage>
</organism>
<protein>
    <submittedName>
        <fullName evidence="2">UBP-type zinc finger domain-containing protein</fullName>
    </submittedName>
</protein>
<reference evidence="2" key="2">
    <citation type="journal article" date="2021" name="Microbiome">
        <title>Successional dynamics and alternative stable states in a saline activated sludge microbial community over 9 years.</title>
        <authorList>
            <person name="Wang Y."/>
            <person name="Ye J."/>
            <person name="Ju F."/>
            <person name="Liu L."/>
            <person name="Boyd J.A."/>
            <person name="Deng Y."/>
            <person name="Parks D.H."/>
            <person name="Jiang X."/>
            <person name="Yin X."/>
            <person name="Woodcroft B.J."/>
            <person name="Tyson G.W."/>
            <person name="Hugenholtz P."/>
            <person name="Polz M.F."/>
            <person name="Zhang T."/>
        </authorList>
    </citation>
    <scope>NUCLEOTIDE SEQUENCE</scope>
    <source>
        <strain evidence="2">HKST-UBA14</strain>
    </source>
</reference>
<comment type="caution">
    <text evidence="2">The sequence shown here is derived from an EMBL/GenBank/DDBJ whole genome shotgun (WGS) entry which is preliminary data.</text>
</comment>
<gene>
    <name evidence="2" type="ORF">KC909_06500</name>
</gene>
<sequence length="87" mass="10008">MDNSTCSHLNSIKVTDSDIDVCQECIASGDEWVHLRMCTQCGHVGCCNSSKNKHATKHFEQTNHPIMQSAEKDEKWKWCYIDEDYLV</sequence>
<proteinExistence type="predicted"/>
<dbReference type="Gene3D" id="3.30.40.10">
    <property type="entry name" value="Zinc/RING finger domain, C3HC4 (zinc finger)"/>
    <property type="match status" value="1"/>
</dbReference>
<reference evidence="2" key="1">
    <citation type="submission" date="2020-04" db="EMBL/GenBank/DDBJ databases">
        <authorList>
            <person name="Zhang T."/>
        </authorList>
    </citation>
    <scope>NUCLEOTIDE SEQUENCE</scope>
    <source>
        <strain evidence="2">HKST-UBA14</strain>
    </source>
</reference>
<dbReference type="EMBL" id="JAGQLK010000199">
    <property type="protein sequence ID" value="MCA9383983.1"/>
    <property type="molecule type" value="Genomic_DNA"/>
</dbReference>